<evidence type="ECO:0000256" key="2">
    <source>
        <dbReference type="ARBA" id="ARBA00023125"/>
    </source>
</evidence>
<organism evidence="6 7">
    <name type="scientific">Microbacterium soli</name>
    <dbReference type="NCBI Taxonomy" id="446075"/>
    <lineage>
        <taxon>Bacteria</taxon>
        <taxon>Bacillati</taxon>
        <taxon>Actinomycetota</taxon>
        <taxon>Actinomycetes</taxon>
        <taxon>Micrococcales</taxon>
        <taxon>Microbacteriaceae</taxon>
        <taxon>Microbacterium</taxon>
    </lineage>
</organism>
<gene>
    <name evidence="6" type="ORF">GCM10022383_26330</name>
</gene>
<keyword evidence="1" id="KW-0805">Transcription regulation</keyword>
<dbReference type="InterPro" id="IPR023772">
    <property type="entry name" value="DNA-bd_HTH_TetR-type_CS"/>
</dbReference>
<dbReference type="PANTHER" id="PTHR30055:SF207">
    <property type="entry name" value="HTH-TYPE TRANSCRIPTIONAL REPRESSOR FATR"/>
    <property type="match status" value="1"/>
</dbReference>
<feature type="DNA-binding region" description="H-T-H motif" evidence="4">
    <location>
        <begin position="37"/>
        <end position="56"/>
    </location>
</feature>
<dbReference type="PANTHER" id="PTHR30055">
    <property type="entry name" value="HTH-TYPE TRANSCRIPTIONAL REGULATOR RUTR"/>
    <property type="match status" value="1"/>
</dbReference>
<evidence type="ECO:0000256" key="1">
    <source>
        <dbReference type="ARBA" id="ARBA00023015"/>
    </source>
</evidence>
<keyword evidence="3" id="KW-0804">Transcription</keyword>
<dbReference type="Gene3D" id="1.10.357.10">
    <property type="entry name" value="Tetracycline Repressor, domain 2"/>
    <property type="match status" value="1"/>
</dbReference>
<dbReference type="InterPro" id="IPR050109">
    <property type="entry name" value="HTH-type_TetR-like_transc_reg"/>
</dbReference>
<proteinExistence type="predicted"/>
<dbReference type="Proteomes" id="UP001501591">
    <property type="component" value="Unassembled WGS sequence"/>
</dbReference>
<dbReference type="EMBL" id="BAABCP010000002">
    <property type="protein sequence ID" value="GAA3947238.1"/>
    <property type="molecule type" value="Genomic_DNA"/>
</dbReference>
<dbReference type="InterPro" id="IPR009057">
    <property type="entry name" value="Homeodomain-like_sf"/>
</dbReference>
<dbReference type="SUPFAM" id="SSF46689">
    <property type="entry name" value="Homeodomain-like"/>
    <property type="match status" value="1"/>
</dbReference>
<dbReference type="InterPro" id="IPR036271">
    <property type="entry name" value="Tet_transcr_reg_TetR-rel_C_sf"/>
</dbReference>
<dbReference type="Pfam" id="PF02909">
    <property type="entry name" value="TetR_C_1"/>
    <property type="match status" value="1"/>
</dbReference>
<dbReference type="Gene3D" id="1.10.10.60">
    <property type="entry name" value="Homeodomain-like"/>
    <property type="match status" value="1"/>
</dbReference>
<dbReference type="SUPFAM" id="SSF48498">
    <property type="entry name" value="Tetracyclin repressor-like, C-terminal domain"/>
    <property type="match status" value="1"/>
</dbReference>
<sequence length="234" mass="26428">MASSGTRKRRERGSIVPEDILAGAFAVAERDGLDNLSMPELASHLGIGVTSIYWYFRSKDDLLRKMTDQATTLLQDRLPTPTDWKPEEWQEFLLAYFSTERASHQDANVLTDLVLMRTSSYSIPSTHRVYRSVERVLAYLVEVGFAPRQAWQVFSALSLYTRGFIITERTRRVNQTPPLGSPQLSLIDVDTMPILTELITHHSAMLDMADDESFEFGVRLALDQAARVLEGTTS</sequence>
<dbReference type="Pfam" id="PF00440">
    <property type="entry name" value="TetR_N"/>
    <property type="match status" value="1"/>
</dbReference>
<name>A0ABP7NIH0_9MICO</name>
<evidence type="ECO:0000256" key="3">
    <source>
        <dbReference type="ARBA" id="ARBA00023163"/>
    </source>
</evidence>
<dbReference type="RefSeq" id="WP_344820164.1">
    <property type="nucleotide sequence ID" value="NZ_BAABCP010000002.1"/>
</dbReference>
<reference evidence="7" key="1">
    <citation type="journal article" date="2019" name="Int. J. Syst. Evol. Microbiol.">
        <title>The Global Catalogue of Microorganisms (GCM) 10K type strain sequencing project: providing services to taxonomists for standard genome sequencing and annotation.</title>
        <authorList>
            <consortium name="The Broad Institute Genomics Platform"/>
            <consortium name="The Broad Institute Genome Sequencing Center for Infectious Disease"/>
            <person name="Wu L."/>
            <person name="Ma J."/>
        </authorList>
    </citation>
    <scope>NUCLEOTIDE SEQUENCE [LARGE SCALE GENOMIC DNA]</scope>
    <source>
        <strain evidence="7">JCM 17024</strain>
    </source>
</reference>
<dbReference type="InterPro" id="IPR001647">
    <property type="entry name" value="HTH_TetR"/>
</dbReference>
<accession>A0ABP7NIH0</accession>
<comment type="caution">
    <text evidence="6">The sequence shown here is derived from an EMBL/GenBank/DDBJ whole genome shotgun (WGS) entry which is preliminary data.</text>
</comment>
<feature type="domain" description="HTH tetR-type" evidence="5">
    <location>
        <begin position="14"/>
        <end position="74"/>
    </location>
</feature>
<keyword evidence="7" id="KW-1185">Reference proteome</keyword>
<dbReference type="InterPro" id="IPR004111">
    <property type="entry name" value="Repressor_TetR_C"/>
</dbReference>
<evidence type="ECO:0000313" key="7">
    <source>
        <dbReference type="Proteomes" id="UP001501591"/>
    </source>
</evidence>
<dbReference type="PROSITE" id="PS50977">
    <property type="entry name" value="HTH_TETR_2"/>
    <property type="match status" value="1"/>
</dbReference>
<evidence type="ECO:0000259" key="5">
    <source>
        <dbReference type="PROSITE" id="PS50977"/>
    </source>
</evidence>
<evidence type="ECO:0000313" key="6">
    <source>
        <dbReference type="EMBL" id="GAA3947238.1"/>
    </source>
</evidence>
<protein>
    <submittedName>
        <fullName evidence="6">TetR family transcriptional regulator</fullName>
    </submittedName>
</protein>
<dbReference type="PROSITE" id="PS01081">
    <property type="entry name" value="HTH_TETR_1"/>
    <property type="match status" value="1"/>
</dbReference>
<keyword evidence="2 4" id="KW-0238">DNA-binding</keyword>
<evidence type="ECO:0000256" key="4">
    <source>
        <dbReference type="PROSITE-ProRule" id="PRU00335"/>
    </source>
</evidence>